<dbReference type="EMBL" id="VTER01000003">
    <property type="protein sequence ID" value="TYS50425.1"/>
    <property type="molecule type" value="Genomic_DNA"/>
</dbReference>
<dbReference type="RefSeq" id="WP_148974227.1">
    <property type="nucleotide sequence ID" value="NZ_VTER01000003.1"/>
</dbReference>
<reference evidence="1 2" key="1">
    <citation type="submission" date="2019-08" db="EMBL/GenBank/DDBJ databases">
        <title>Bacillus genomes from the desert of Cuatro Cienegas, Coahuila.</title>
        <authorList>
            <person name="Olmedo-Alvarez G."/>
        </authorList>
    </citation>
    <scope>NUCLEOTIDE SEQUENCE [LARGE SCALE GENOMIC DNA]</scope>
    <source>
        <strain evidence="1 2">CH446_14T</strain>
    </source>
</reference>
<dbReference type="Proteomes" id="UP000322139">
    <property type="component" value="Unassembled WGS sequence"/>
</dbReference>
<sequence>MNKKLMISILLAICVFFIWFFKVENDYKEKELEEAAFRTFFEQVKKDSEITEAYRQGKQSKEVFELSKENVITTFELLTMNYRALKMDDTDRYHDILQLFPQYWQLTSHKDVTNAQRQNIDYILSEFERINEEVKIEATNKKIFYYKIR</sequence>
<accession>A0A5D4RG78</accession>
<gene>
    <name evidence="1" type="ORF">FZD51_07760</name>
</gene>
<organism evidence="1 2">
    <name type="scientific">Bacillus infantis</name>
    <dbReference type="NCBI Taxonomy" id="324767"/>
    <lineage>
        <taxon>Bacteria</taxon>
        <taxon>Bacillati</taxon>
        <taxon>Bacillota</taxon>
        <taxon>Bacilli</taxon>
        <taxon>Bacillales</taxon>
        <taxon>Bacillaceae</taxon>
        <taxon>Bacillus</taxon>
    </lineage>
</organism>
<evidence type="ECO:0000313" key="1">
    <source>
        <dbReference type="EMBL" id="TYS50425.1"/>
    </source>
</evidence>
<dbReference type="AlphaFoldDB" id="A0A5D4RG78"/>
<evidence type="ECO:0000313" key="2">
    <source>
        <dbReference type="Proteomes" id="UP000322139"/>
    </source>
</evidence>
<name>A0A5D4RG78_9BACI</name>
<protein>
    <submittedName>
        <fullName evidence="1">Uncharacterized protein</fullName>
    </submittedName>
</protein>
<comment type="caution">
    <text evidence="1">The sequence shown here is derived from an EMBL/GenBank/DDBJ whole genome shotgun (WGS) entry which is preliminary data.</text>
</comment>
<proteinExistence type="predicted"/>